<reference evidence="2" key="1">
    <citation type="journal article" date="2019" name="Int. J. Syst. Evol. Microbiol.">
        <title>The Global Catalogue of Microorganisms (GCM) 10K type strain sequencing project: providing services to taxonomists for standard genome sequencing and annotation.</title>
        <authorList>
            <consortium name="The Broad Institute Genomics Platform"/>
            <consortium name="The Broad Institute Genome Sequencing Center for Infectious Disease"/>
            <person name="Wu L."/>
            <person name="Ma J."/>
        </authorList>
    </citation>
    <scope>NUCLEOTIDE SEQUENCE [LARGE SCALE GENOMIC DNA]</scope>
    <source>
        <strain evidence="2">CGMCC 4.7093</strain>
    </source>
</reference>
<comment type="caution">
    <text evidence="1">The sequence shown here is derived from an EMBL/GenBank/DDBJ whole genome shotgun (WGS) entry which is preliminary data.</text>
</comment>
<dbReference type="Proteomes" id="UP001595947">
    <property type="component" value="Unassembled WGS sequence"/>
</dbReference>
<protein>
    <submittedName>
        <fullName evidence="1">Uncharacterized protein</fullName>
    </submittedName>
</protein>
<proteinExistence type="predicted"/>
<accession>A0ABV9YPP4</accession>
<sequence>PGGGGGGAVGGGAGTSAANTGGAGGGGGSNLVPAGGTVAATNAGAGSVTVTYAVPVAVPASVRGDVRFGADYRLSIDVRGGTTSGSGSCALNAGDYRALCRSITSVTRIGGTATITGTALNRTGAVVPFTATIVDGSYPGGTGVDTASFTAGGQTLTGSVYRGDIQVG</sequence>
<dbReference type="EMBL" id="JBHSIV010000019">
    <property type="protein sequence ID" value="MFC5064104.1"/>
    <property type="molecule type" value="Genomic_DNA"/>
</dbReference>
<organism evidence="1 2">
    <name type="scientific">Actinomycetospora atypica</name>
    <dbReference type="NCBI Taxonomy" id="1290095"/>
    <lineage>
        <taxon>Bacteria</taxon>
        <taxon>Bacillati</taxon>
        <taxon>Actinomycetota</taxon>
        <taxon>Actinomycetes</taxon>
        <taxon>Pseudonocardiales</taxon>
        <taxon>Pseudonocardiaceae</taxon>
        <taxon>Actinomycetospora</taxon>
    </lineage>
</organism>
<keyword evidence="2" id="KW-1185">Reference proteome</keyword>
<evidence type="ECO:0000313" key="2">
    <source>
        <dbReference type="Proteomes" id="UP001595947"/>
    </source>
</evidence>
<dbReference type="RefSeq" id="WP_378037448.1">
    <property type="nucleotide sequence ID" value="NZ_JBHSIV010000019.1"/>
</dbReference>
<gene>
    <name evidence="1" type="ORF">ACFPBZ_17920</name>
</gene>
<name>A0ABV9YPP4_9PSEU</name>
<evidence type="ECO:0000313" key="1">
    <source>
        <dbReference type="EMBL" id="MFC5064104.1"/>
    </source>
</evidence>
<feature type="non-terminal residue" evidence="1">
    <location>
        <position position="1"/>
    </location>
</feature>